<dbReference type="PANTHER" id="PTHR44942:SF4">
    <property type="entry name" value="METHYLTRANSFERASE TYPE 11 DOMAIN-CONTAINING PROTEIN"/>
    <property type="match status" value="1"/>
</dbReference>
<dbReference type="KEGG" id="hli:HLI_20475"/>
<dbReference type="Gene3D" id="3.40.50.150">
    <property type="entry name" value="Vaccinia Virus protein VP39"/>
    <property type="match status" value="1"/>
</dbReference>
<dbReference type="CDD" id="cd02440">
    <property type="entry name" value="AdoMet_MTases"/>
    <property type="match status" value="1"/>
</dbReference>
<dbReference type="AlphaFoldDB" id="A0A410MIA6"/>
<evidence type="ECO:0000256" key="2">
    <source>
        <dbReference type="ARBA" id="ARBA00022603"/>
    </source>
</evidence>
<dbReference type="InterPro" id="IPR029063">
    <property type="entry name" value="SAM-dependent_MTases_sf"/>
</dbReference>
<dbReference type="Proteomes" id="UP000287756">
    <property type="component" value="Chromosome"/>
</dbReference>
<keyword evidence="3 5" id="KW-0808">Transferase</keyword>
<evidence type="ECO:0000256" key="1">
    <source>
        <dbReference type="ARBA" id="ARBA00008361"/>
    </source>
</evidence>
<name>A0A410MIA6_9BACI</name>
<proteinExistence type="inferred from homology"/>
<dbReference type="GO" id="GO:0008757">
    <property type="term" value="F:S-adenosylmethionine-dependent methyltransferase activity"/>
    <property type="evidence" value="ECO:0007669"/>
    <property type="project" value="InterPro"/>
</dbReference>
<dbReference type="Pfam" id="PF08241">
    <property type="entry name" value="Methyltransf_11"/>
    <property type="match status" value="1"/>
</dbReference>
<dbReference type="InterPro" id="IPR013216">
    <property type="entry name" value="Methyltransf_11"/>
</dbReference>
<evidence type="ECO:0000256" key="3">
    <source>
        <dbReference type="ARBA" id="ARBA00022679"/>
    </source>
</evidence>
<dbReference type="OrthoDB" id="9784101at2"/>
<dbReference type="PANTHER" id="PTHR44942">
    <property type="entry name" value="METHYLTRANSF_11 DOMAIN-CONTAINING PROTEIN"/>
    <property type="match status" value="1"/>
</dbReference>
<sequence>MTILNLAGTADEYLKFRHGYPAELLERLKQYSIGVEGQHVLDLGTANGLFARDLANQGCRVTGIDLSPELIDQARQVNETDQLPIEYLIGNVEHLPFDYMTYKVVTAAYCWHWFNSSRVAEEVHRVLENNGRLAIIDYDWIPSMSSIASHTQNLINEFNHANQNNADPEKYTAWRNDLLKSGFSDVETFSIDVMEPYSVESWMGRIQASPEIGGALSKDEVDRFNVKLAGYLRKETGETFDIPYRAFVIIATK</sequence>
<keyword evidence="2 5" id="KW-0489">Methyltransferase</keyword>
<reference evidence="5 6" key="1">
    <citation type="submission" date="2018-01" db="EMBL/GenBank/DDBJ databases">
        <title>The whole genome sequencing and assembly of Halobacillus litoralis ERB031 strain.</title>
        <authorList>
            <person name="Lee S.-J."/>
            <person name="Park M.-K."/>
            <person name="Kim J.-Y."/>
            <person name="Lee Y.-J."/>
            <person name="Yi H."/>
            <person name="Bahn Y.-S."/>
            <person name="Kim J.F."/>
            <person name="Lee D.-W."/>
        </authorList>
    </citation>
    <scope>NUCLEOTIDE SEQUENCE [LARGE SCALE GENOMIC DNA]</scope>
    <source>
        <strain evidence="5 6">ERB 031</strain>
    </source>
</reference>
<protein>
    <submittedName>
        <fullName evidence="5">SAM-dependent methyltransferase</fullName>
    </submittedName>
</protein>
<feature type="domain" description="Methyltransferase type 11" evidence="4">
    <location>
        <begin position="41"/>
        <end position="135"/>
    </location>
</feature>
<gene>
    <name evidence="5" type="ORF">HLI_20475</name>
</gene>
<accession>A0A410MIA6</accession>
<evidence type="ECO:0000313" key="6">
    <source>
        <dbReference type="Proteomes" id="UP000287756"/>
    </source>
</evidence>
<dbReference type="InterPro" id="IPR051052">
    <property type="entry name" value="Diverse_substrate_MTase"/>
</dbReference>
<organism evidence="5 6">
    <name type="scientific">Halobacillus litoralis</name>
    <dbReference type="NCBI Taxonomy" id="45668"/>
    <lineage>
        <taxon>Bacteria</taxon>
        <taxon>Bacillati</taxon>
        <taxon>Bacillota</taxon>
        <taxon>Bacilli</taxon>
        <taxon>Bacillales</taxon>
        <taxon>Bacillaceae</taxon>
        <taxon>Halobacillus</taxon>
    </lineage>
</organism>
<comment type="similarity">
    <text evidence="1">Belongs to the methyltransferase superfamily.</text>
</comment>
<dbReference type="SUPFAM" id="SSF53335">
    <property type="entry name" value="S-adenosyl-L-methionine-dependent methyltransferases"/>
    <property type="match status" value="1"/>
</dbReference>
<dbReference type="GO" id="GO:0032259">
    <property type="term" value="P:methylation"/>
    <property type="evidence" value="ECO:0007669"/>
    <property type="project" value="UniProtKB-KW"/>
</dbReference>
<dbReference type="EMBL" id="CP026118">
    <property type="protein sequence ID" value="QAS54423.1"/>
    <property type="molecule type" value="Genomic_DNA"/>
</dbReference>
<evidence type="ECO:0000313" key="5">
    <source>
        <dbReference type="EMBL" id="QAS54423.1"/>
    </source>
</evidence>
<evidence type="ECO:0000259" key="4">
    <source>
        <dbReference type="Pfam" id="PF08241"/>
    </source>
</evidence>